<reference evidence="5 6" key="1">
    <citation type="submission" date="2019-07" db="EMBL/GenBank/DDBJ databases">
        <title>Whole genome shotgun sequence of Deinococcus cellulosilyticus NBRC 106333.</title>
        <authorList>
            <person name="Hosoyama A."/>
            <person name="Uohara A."/>
            <person name="Ohji S."/>
            <person name="Ichikawa N."/>
        </authorList>
    </citation>
    <scope>NUCLEOTIDE SEQUENCE [LARGE SCALE GENOMIC DNA]</scope>
    <source>
        <strain evidence="5 6">NBRC 106333</strain>
    </source>
</reference>
<evidence type="ECO:0000256" key="1">
    <source>
        <dbReference type="ARBA" id="ARBA00023110"/>
    </source>
</evidence>
<dbReference type="EC" id="5.2.1.8" evidence="3"/>
<gene>
    <name evidence="5" type="ORF">DC3_31700</name>
</gene>
<dbReference type="GO" id="GO:0003755">
    <property type="term" value="F:peptidyl-prolyl cis-trans isomerase activity"/>
    <property type="evidence" value="ECO:0007669"/>
    <property type="project" value="UniProtKB-UniRule"/>
</dbReference>
<dbReference type="RefSeq" id="WP_146885867.1">
    <property type="nucleotide sequence ID" value="NZ_BJXB01000014.1"/>
</dbReference>
<dbReference type="Gene3D" id="2.40.100.10">
    <property type="entry name" value="Cyclophilin-like"/>
    <property type="match status" value="1"/>
</dbReference>
<comment type="caution">
    <text evidence="5">The sequence shown here is derived from an EMBL/GenBank/DDBJ whole genome shotgun (WGS) entry which is preliminary data.</text>
</comment>
<sequence>MKKFILAAILLLPLAHAQQTPAEPQTSAFKTLEPLSKDRVLKFSEPQWVINPNKPYRAVIGTTRGNITVELYPKIAPKAVNSFVFLALNHYYDGIVFHRVLDNFMAQTGDPTGTGTGGPGYRYGLEVEEGVIFNSAGLLGVANSGGRSTNGSQFFITFAPASWLNYGYTIFGKVLEGMDVVNSIQKIDPQKPNPGIKPDAINTVTILEGN</sequence>
<feature type="signal peptide" evidence="3">
    <location>
        <begin position="1"/>
        <end position="17"/>
    </location>
</feature>
<accession>A0A511N3Y0</accession>
<keyword evidence="3" id="KW-0732">Signal</keyword>
<proteinExistence type="inferred from homology"/>
<dbReference type="InterPro" id="IPR002130">
    <property type="entry name" value="Cyclophilin-type_PPIase_dom"/>
</dbReference>
<dbReference type="CDD" id="cd00317">
    <property type="entry name" value="cyclophilin"/>
    <property type="match status" value="1"/>
</dbReference>
<dbReference type="PANTHER" id="PTHR45625:SF4">
    <property type="entry name" value="PEPTIDYLPROLYL ISOMERASE DOMAIN AND WD REPEAT-CONTAINING PROTEIN 1"/>
    <property type="match status" value="1"/>
</dbReference>
<dbReference type="Pfam" id="PF00160">
    <property type="entry name" value="Pro_isomerase"/>
    <property type="match status" value="1"/>
</dbReference>
<comment type="catalytic activity">
    <reaction evidence="3">
        <text>[protein]-peptidylproline (omega=180) = [protein]-peptidylproline (omega=0)</text>
        <dbReference type="Rhea" id="RHEA:16237"/>
        <dbReference type="Rhea" id="RHEA-COMP:10747"/>
        <dbReference type="Rhea" id="RHEA-COMP:10748"/>
        <dbReference type="ChEBI" id="CHEBI:83833"/>
        <dbReference type="ChEBI" id="CHEBI:83834"/>
        <dbReference type="EC" id="5.2.1.8"/>
    </reaction>
</comment>
<evidence type="ECO:0000256" key="2">
    <source>
        <dbReference type="ARBA" id="ARBA00023235"/>
    </source>
</evidence>
<dbReference type="PANTHER" id="PTHR45625">
    <property type="entry name" value="PEPTIDYL-PROLYL CIS-TRANS ISOMERASE-RELATED"/>
    <property type="match status" value="1"/>
</dbReference>
<dbReference type="PRINTS" id="PR00153">
    <property type="entry name" value="CSAPPISMRASE"/>
</dbReference>
<dbReference type="Proteomes" id="UP000321306">
    <property type="component" value="Unassembled WGS sequence"/>
</dbReference>
<keyword evidence="2 3" id="KW-0413">Isomerase</keyword>
<keyword evidence="6" id="KW-1185">Reference proteome</keyword>
<comment type="function">
    <text evidence="3">PPIases accelerate the folding of proteins. It catalyzes the cis-trans isomerization of proline imidic peptide bonds in oligopeptides.</text>
</comment>
<dbReference type="SUPFAM" id="SSF50891">
    <property type="entry name" value="Cyclophilin-like"/>
    <property type="match status" value="1"/>
</dbReference>
<keyword evidence="1 3" id="KW-0697">Rotamase</keyword>
<dbReference type="AlphaFoldDB" id="A0A511N3Y0"/>
<evidence type="ECO:0000256" key="3">
    <source>
        <dbReference type="RuleBase" id="RU363019"/>
    </source>
</evidence>
<name>A0A511N3Y0_DEIC1</name>
<dbReference type="OrthoDB" id="9807797at2"/>
<dbReference type="InterPro" id="IPR029000">
    <property type="entry name" value="Cyclophilin-like_dom_sf"/>
</dbReference>
<protein>
    <recommendedName>
        <fullName evidence="3">Peptidyl-prolyl cis-trans isomerase</fullName>
        <shortName evidence="3">PPIase</shortName>
        <ecNumber evidence="3">5.2.1.8</ecNumber>
    </recommendedName>
</protein>
<comment type="similarity">
    <text evidence="3">Belongs to the cyclophilin-type PPIase family.</text>
</comment>
<dbReference type="InterPro" id="IPR044666">
    <property type="entry name" value="Cyclophilin_A-like"/>
</dbReference>
<evidence type="ECO:0000313" key="5">
    <source>
        <dbReference type="EMBL" id="GEM47535.1"/>
    </source>
</evidence>
<evidence type="ECO:0000259" key="4">
    <source>
        <dbReference type="PROSITE" id="PS50072"/>
    </source>
</evidence>
<dbReference type="EMBL" id="BJXB01000014">
    <property type="protein sequence ID" value="GEM47535.1"/>
    <property type="molecule type" value="Genomic_DNA"/>
</dbReference>
<dbReference type="PROSITE" id="PS50072">
    <property type="entry name" value="CSA_PPIASE_2"/>
    <property type="match status" value="1"/>
</dbReference>
<organism evidence="5 6">
    <name type="scientific">Deinococcus cellulosilyticus (strain DSM 18568 / NBRC 106333 / KACC 11606 / 5516J-15)</name>
    <dbReference type="NCBI Taxonomy" id="1223518"/>
    <lineage>
        <taxon>Bacteria</taxon>
        <taxon>Thermotogati</taxon>
        <taxon>Deinococcota</taxon>
        <taxon>Deinococci</taxon>
        <taxon>Deinococcales</taxon>
        <taxon>Deinococcaceae</taxon>
        <taxon>Deinococcus</taxon>
    </lineage>
</organism>
<feature type="chain" id="PRO_5022258871" description="Peptidyl-prolyl cis-trans isomerase" evidence="3">
    <location>
        <begin position="18"/>
        <end position="210"/>
    </location>
</feature>
<feature type="domain" description="PPIase cyclophilin-type" evidence="4">
    <location>
        <begin position="61"/>
        <end position="206"/>
    </location>
</feature>
<evidence type="ECO:0000313" key="6">
    <source>
        <dbReference type="Proteomes" id="UP000321306"/>
    </source>
</evidence>